<feature type="compositionally biased region" description="Basic and acidic residues" evidence="2">
    <location>
        <begin position="113"/>
        <end position="146"/>
    </location>
</feature>
<evidence type="ECO:0000313" key="4">
    <source>
        <dbReference type="Proteomes" id="UP001163846"/>
    </source>
</evidence>
<proteinExistence type="predicted"/>
<reference evidence="3" key="1">
    <citation type="submission" date="2022-08" db="EMBL/GenBank/DDBJ databases">
        <authorList>
            <consortium name="DOE Joint Genome Institute"/>
            <person name="Min B."/>
            <person name="Riley R."/>
            <person name="Sierra-Patev S."/>
            <person name="Naranjo-Ortiz M."/>
            <person name="Looney B."/>
            <person name="Konkel Z."/>
            <person name="Slot J.C."/>
            <person name="Sakamoto Y."/>
            <person name="Steenwyk J.L."/>
            <person name="Rokas A."/>
            <person name="Carro J."/>
            <person name="Camarero S."/>
            <person name="Ferreira P."/>
            <person name="Molpeceres G."/>
            <person name="Ruiz-Duenas F.J."/>
            <person name="Serrano A."/>
            <person name="Henrissat B."/>
            <person name="Drula E."/>
            <person name="Hughes K.W."/>
            <person name="Mata J.L."/>
            <person name="Ishikawa N.K."/>
            <person name="Vargas-Isla R."/>
            <person name="Ushijima S."/>
            <person name="Smith C.A."/>
            <person name="Ahrendt S."/>
            <person name="Andreopoulos W."/>
            <person name="He G."/>
            <person name="Labutti K."/>
            <person name="Lipzen A."/>
            <person name="Ng V."/>
            <person name="Sandor L."/>
            <person name="Barry K."/>
            <person name="Martinez A.T."/>
            <person name="Xiao Y."/>
            <person name="Gibbons J.G."/>
            <person name="Terashima K."/>
            <person name="Hibbett D.S."/>
            <person name="Grigoriev I.V."/>
        </authorList>
    </citation>
    <scope>NUCLEOTIDE SEQUENCE</scope>
    <source>
        <strain evidence="3">TFB9207</strain>
    </source>
</reference>
<comment type="caution">
    <text evidence="3">The sequence shown here is derived from an EMBL/GenBank/DDBJ whole genome shotgun (WGS) entry which is preliminary data.</text>
</comment>
<evidence type="ECO:0000256" key="2">
    <source>
        <dbReference type="SAM" id="MobiDB-lite"/>
    </source>
</evidence>
<keyword evidence="1" id="KW-0175">Coiled coil</keyword>
<gene>
    <name evidence="3" type="ORF">F5878DRAFT_639864</name>
</gene>
<name>A0AA38PDU1_9AGAR</name>
<dbReference type="EMBL" id="MU806052">
    <property type="protein sequence ID" value="KAJ3841089.1"/>
    <property type="molecule type" value="Genomic_DNA"/>
</dbReference>
<evidence type="ECO:0000256" key="1">
    <source>
        <dbReference type="SAM" id="Coils"/>
    </source>
</evidence>
<sequence>MPHNTDIANRTPPRGATPKASYRDAVSSTYSTSGMDGTSRTKPVERWIPNHSPQRQRDEERRARRVLDDSDPETTVHYHSQTQAPFPIDPEAKPAADLFPVAVGATPNPPDPLSDRSEVSILQRDESDTQRLHSTEEDSEGERPSPDKVSTSSTETSHTHHRSADRRTSTHHEHGRHSVPAGASDRRLRQSSRSKGDEIYELKKSRKTYKNYAELLQQELQKSEATIGKLTQDLHAKDDEVRGLQQALQAKDQELLTWHQEAKKLHAIHRNAEAEIRRYRTQAAHDQELLDSRRKELQGTRAFLNTSNIHSGEEIVAMVKALNAEIFQAAASMTDMIVESSTGRTSATNVSAEPQPESVLVQAVGEEVTKLLQSNMAVDDYIALVQSALQAILNQQSDHIFRLWTSSGSSNDDLARMYAGIRQKQYQVVSRTWRALTKAETKKDVYQNQNARLFVADNVKNLFILVGWWPSENPELETQFCSDIAGRISTILSLLQKLDEAIAGFTSMDLTLYLPSQGASFDPSTMDDADERASSRSPSSGVVLFTSEIGLKDMNIDRGEEDLILLKPKVVLQEAFFKAK</sequence>
<evidence type="ECO:0000313" key="3">
    <source>
        <dbReference type="EMBL" id="KAJ3841089.1"/>
    </source>
</evidence>
<organism evidence="3 4">
    <name type="scientific">Lentinula raphanica</name>
    <dbReference type="NCBI Taxonomy" id="153919"/>
    <lineage>
        <taxon>Eukaryota</taxon>
        <taxon>Fungi</taxon>
        <taxon>Dikarya</taxon>
        <taxon>Basidiomycota</taxon>
        <taxon>Agaricomycotina</taxon>
        <taxon>Agaricomycetes</taxon>
        <taxon>Agaricomycetidae</taxon>
        <taxon>Agaricales</taxon>
        <taxon>Marasmiineae</taxon>
        <taxon>Omphalotaceae</taxon>
        <taxon>Lentinula</taxon>
    </lineage>
</organism>
<feature type="compositionally biased region" description="Basic and acidic residues" evidence="2">
    <location>
        <begin position="55"/>
        <end position="68"/>
    </location>
</feature>
<dbReference type="AlphaFoldDB" id="A0AA38PDU1"/>
<dbReference type="Proteomes" id="UP001163846">
    <property type="component" value="Unassembled WGS sequence"/>
</dbReference>
<keyword evidence="4" id="KW-1185">Reference proteome</keyword>
<accession>A0AA38PDU1</accession>
<feature type="region of interest" description="Disordered" evidence="2">
    <location>
        <begin position="1"/>
        <end position="199"/>
    </location>
</feature>
<protein>
    <submittedName>
        <fullName evidence="3">Uncharacterized protein</fullName>
    </submittedName>
</protein>
<feature type="compositionally biased region" description="Polar residues" evidence="2">
    <location>
        <begin position="26"/>
        <end position="41"/>
    </location>
</feature>
<feature type="compositionally biased region" description="Basic and acidic residues" evidence="2">
    <location>
        <begin position="184"/>
        <end position="199"/>
    </location>
</feature>
<feature type="coiled-coil region" evidence="1">
    <location>
        <begin position="206"/>
        <end position="233"/>
    </location>
</feature>